<evidence type="ECO:0000256" key="3">
    <source>
        <dbReference type="ARBA" id="ARBA00022801"/>
    </source>
</evidence>
<dbReference type="PANTHER" id="PTHR43176:SF3">
    <property type="entry name" value="3-HYDROXYISOBUTYRYL-COA HYDROLASE, MITOCHONDRIAL"/>
    <property type="match status" value="1"/>
</dbReference>
<dbReference type="Proteomes" id="UP001177140">
    <property type="component" value="Unassembled WGS sequence"/>
</dbReference>
<dbReference type="GO" id="GO:0006574">
    <property type="term" value="P:L-valine catabolic process"/>
    <property type="evidence" value="ECO:0007669"/>
    <property type="project" value="UniProtKB-UniRule"/>
</dbReference>
<dbReference type="InterPro" id="IPR045004">
    <property type="entry name" value="ECH_dom"/>
</dbReference>
<dbReference type="CDD" id="cd06558">
    <property type="entry name" value="crotonase-like"/>
    <property type="match status" value="1"/>
</dbReference>
<reference evidence="6" key="1">
    <citation type="submission" date="2022-03" db="EMBL/GenBank/DDBJ databases">
        <title>A functionally conserved STORR gene fusion in Papaver species that diverged 16.8 million years ago.</title>
        <authorList>
            <person name="Catania T."/>
        </authorList>
    </citation>
    <scope>NUCLEOTIDE SEQUENCE</scope>
    <source>
        <strain evidence="6">S-191538</strain>
    </source>
</reference>
<dbReference type="SUPFAM" id="SSF52096">
    <property type="entry name" value="ClpP/crotonase"/>
    <property type="match status" value="1"/>
</dbReference>
<proteinExistence type="inferred from homology"/>
<comment type="catalytic activity">
    <reaction evidence="1 4">
        <text>3-hydroxy-2-methylpropanoyl-CoA + H2O = 3-hydroxy-2-methylpropanoate + CoA + H(+)</text>
        <dbReference type="Rhea" id="RHEA:20888"/>
        <dbReference type="ChEBI" id="CHEBI:11805"/>
        <dbReference type="ChEBI" id="CHEBI:15377"/>
        <dbReference type="ChEBI" id="CHEBI:15378"/>
        <dbReference type="ChEBI" id="CHEBI:57287"/>
        <dbReference type="ChEBI" id="CHEBI:57340"/>
        <dbReference type="EC" id="3.1.2.4"/>
    </reaction>
</comment>
<evidence type="ECO:0000256" key="2">
    <source>
        <dbReference type="ARBA" id="ARBA00011915"/>
    </source>
</evidence>
<dbReference type="Pfam" id="PF16113">
    <property type="entry name" value="ECH_2"/>
    <property type="match status" value="1"/>
</dbReference>
<dbReference type="Gene3D" id="3.90.226.10">
    <property type="entry name" value="2-enoyl-CoA Hydratase, Chain A, domain 1"/>
    <property type="match status" value="1"/>
</dbReference>
<evidence type="ECO:0000259" key="5">
    <source>
        <dbReference type="Pfam" id="PF16113"/>
    </source>
</evidence>
<keyword evidence="3 4" id="KW-0378">Hydrolase</keyword>
<dbReference type="FunFam" id="3.90.226.10:FF:000027">
    <property type="entry name" value="Probable 3-hydroxyisobutyryl-CoA hydrolase 2"/>
    <property type="match status" value="1"/>
</dbReference>
<dbReference type="EC" id="3.1.2.4" evidence="2 4"/>
<sequence length="391" mass="43878">METHIAAVDHVINQFIYSFFVYIQVEHNLHVRTLILNRANRLNVLSSHMVCRLLEVYTACQEEPRVKLVILRANGKSFCVGGDLEEYFSNKGQWRLNVKILWNLYTLMYKIATLGKPQVSILNGTVMGAGCGISLHGTFRVVTEKTVFAMPEAVMAGIVPDVGASFFLSRLPGFYGEYIGLTGARLDGTEMLACGLATHFVPSKKLSLLEEELNKVNTSDLATISAVIDEFSEKPPLKERSAYRRLDIIDRCFSRKTVEDVISALETESVKGGDAWISQAVHSMKKASPVSLKVFLNSIREGRLQGLGQCLAQEYRIRSHELLLGQDIFEAFRANFVRKDRTPKWKPSRLDLVTNEMVDSYFSKVDDDKWEDLVLPVGSSSSKSTSIRAKL</sequence>
<dbReference type="PANTHER" id="PTHR43176">
    <property type="entry name" value="3-HYDROXYISOBUTYRYL-COA HYDROLASE-RELATED"/>
    <property type="match status" value="1"/>
</dbReference>
<evidence type="ECO:0000256" key="1">
    <source>
        <dbReference type="ARBA" id="ARBA00001709"/>
    </source>
</evidence>
<dbReference type="GO" id="GO:0003860">
    <property type="term" value="F:3-hydroxyisobutyryl-CoA hydrolase activity"/>
    <property type="evidence" value="ECO:0007669"/>
    <property type="project" value="UniProtKB-UniRule"/>
</dbReference>
<comment type="caution">
    <text evidence="6">The sequence shown here is derived from an EMBL/GenBank/DDBJ whole genome shotgun (WGS) entry which is preliminary data.</text>
</comment>
<dbReference type="EMBL" id="JAJJMA010023820">
    <property type="protein sequence ID" value="MCL7023568.1"/>
    <property type="molecule type" value="Genomic_DNA"/>
</dbReference>
<dbReference type="InterPro" id="IPR029045">
    <property type="entry name" value="ClpP/crotonase-like_dom_sf"/>
</dbReference>
<organism evidence="6 7">
    <name type="scientific">Papaver nudicaule</name>
    <name type="common">Iceland poppy</name>
    <dbReference type="NCBI Taxonomy" id="74823"/>
    <lineage>
        <taxon>Eukaryota</taxon>
        <taxon>Viridiplantae</taxon>
        <taxon>Streptophyta</taxon>
        <taxon>Embryophyta</taxon>
        <taxon>Tracheophyta</taxon>
        <taxon>Spermatophyta</taxon>
        <taxon>Magnoliopsida</taxon>
        <taxon>Ranunculales</taxon>
        <taxon>Papaveraceae</taxon>
        <taxon>Papaveroideae</taxon>
        <taxon>Papaver</taxon>
    </lineage>
</organism>
<keyword evidence="7" id="KW-1185">Reference proteome</keyword>
<dbReference type="NCBIfam" id="NF004127">
    <property type="entry name" value="PRK05617.1"/>
    <property type="match status" value="1"/>
</dbReference>
<evidence type="ECO:0000313" key="7">
    <source>
        <dbReference type="Proteomes" id="UP001177140"/>
    </source>
</evidence>
<comment type="function">
    <text evidence="4">Hydrolyzes 3-hydroxyisobutyryl-CoA (HIBYL-CoA), a saline catabolite. Has high activity toward isobutyryl-CoA. Could be an isobutyryl-CoA dehydrogenase that functions in valine catabolism.</text>
</comment>
<gene>
    <name evidence="6" type="ORF">MKW94_015102</name>
</gene>
<dbReference type="InterPro" id="IPR032259">
    <property type="entry name" value="HIBYL-CoA-H"/>
</dbReference>
<accession>A0AA41V3L0</accession>
<feature type="domain" description="Enoyl-CoA hydratase/isomerase" evidence="5">
    <location>
        <begin position="31"/>
        <end position="362"/>
    </location>
</feature>
<protein>
    <recommendedName>
        <fullName evidence="2 4">3-hydroxyisobutyryl-CoA hydrolase</fullName>
        <shortName evidence="4">HIB-CoA hydrolase</shortName>
        <shortName evidence="4">HIBYL-CoA-H</shortName>
        <ecNumber evidence="2 4">3.1.2.4</ecNumber>
    </recommendedName>
    <alternativeName>
        <fullName evidence="4">3-hydroxyisobutyryl-coenzyme A hydrolase</fullName>
    </alternativeName>
</protein>
<name>A0AA41V3L0_PAPNU</name>
<comment type="pathway">
    <text evidence="4">Amino-acid degradation; L-valine degradation.</text>
</comment>
<evidence type="ECO:0000256" key="4">
    <source>
        <dbReference type="RuleBase" id="RU369070"/>
    </source>
</evidence>
<comment type="similarity">
    <text evidence="4">Belongs to the enoyl-CoA hydratase/isomerase family.</text>
</comment>
<evidence type="ECO:0000313" key="6">
    <source>
        <dbReference type="EMBL" id="MCL7023568.1"/>
    </source>
</evidence>
<dbReference type="AlphaFoldDB" id="A0AA41V3L0"/>